<dbReference type="InterPro" id="IPR036097">
    <property type="entry name" value="HisK_dim/P_sf"/>
</dbReference>
<keyword evidence="9" id="KW-1133">Transmembrane helix</keyword>
<dbReference type="InterPro" id="IPR005467">
    <property type="entry name" value="His_kinase_dom"/>
</dbReference>
<dbReference type="SUPFAM" id="SSF55874">
    <property type="entry name" value="ATPase domain of HSP90 chaperone/DNA topoisomerase II/histidine kinase"/>
    <property type="match status" value="1"/>
</dbReference>
<dbReference type="Pfam" id="PF02518">
    <property type="entry name" value="HATPase_c"/>
    <property type="match status" value="1"/>
</dbReference>
<keyword evidence="12" id="KW-1185">Reference proteome</keyword>
<dbReference type="Gene3D" id="3.30.565.10">
    <property type="entry name" value="Histidine kinase-like ATPase, C-terminal domain"/>
    <property type="match status" value="1"/>
</dbReference>
<feature type="transmembrane region" description="Helical" evidence="9">
    <location>
        <begin position="152"/>
        <end position="179"/>
    </location>
</feature>
<keyword evidence="5" id="KW-0808">Transferase</keyword>
<dbReference type="GO" id="GO:0005886">
    <property type="term" value="C:plasma membrane"/>
    <property type="evidence" value="ECO:0007669"/>
    <property type="project" value="TreeGrafter"/>
</dbReference>
<evidence type="ECO:0000256" key="3">
    <source>
        <dbReference type="ARBA" id="ARBA00012438"/>
    </source>
</evidence>
<dbReference type="InterPro" id="IPR050351">
    <property type="entry name" value="BphY/WalK/GraS-like"/>
</dbReference>
<keyword evidence="7" id="KW-0902">Two-component regulatory system</keyword>
<comment type="catalytic activity">
    <reaction evidence="1">
        <text>ATP + protein L-histidine = ADP + protein N-phospho-L-histidine.</text>
        <dbReference type="EC" id="2.7.13.3"/>
    </reaction>
</comment>
<evidence type="ECO:0000259" key="10">
    <source>
        <dbReference type="PROSITE" id="PS50109"/>
    </source>
</evidence>
<feature type="domain" description="Histidine kinase" evidence="10">
    <location>
        <begin position="199"/>
        <end position="416"/>
    </location>
</feature>
<protein>
    <recommendedName>
        <fullName evidence="3">histidine kinase</fullName>
        <ecNumber evidence="3">2.7.13.3</ecNumber>
    </recommendedName>
</protein>
<name>A0A4P9C459_EUBML</name>
<dbReference type="GO" id="GO:0004721">
    <property type="term" value="F:phosphoprotein phosphatase activity"/>
    <property type="evidence" value="ECO:0007669"/>
    <property type="project" value="TreeGrafter"/>
</dbReference>
<comment type="subcellular location">
    <subcellularLocation>
        <location evidence="2">Membrane</location>
    </subcellularLocation>
</comment>
<dbReference type="Proteomes" id="UP000218387">
    <property type="component" value="Chromosome"/>
</dbReference>
<proteinExistence type="predicted"/>
<dbReference type="FunFam" id="3.30.565.10:FF:000006">
    <property type="entry name" value="Sensor histidine kinase WalK"/>
    <property type="match status" value="1"/>
</dbReference>
<evidence type="ECO:0000313" key="11">
    <source>
        <dbReference type="EMBL" id="QCT70070.1"/>
    </source>
</evidence>
<organism evidence="11 12">
    <name type="scientific">Eubacterium maltosivorans</name>
    <dbReference type="NCBI Taxonomy" id="2041044"/>
    <lineage>
        <taxon>Bacteria</taxon>
        <taxon>Bacillati</taxon>
        <taxon>Bacillota</taxon>
        <taxon>Clostridia</taxon>
        <taxon>Eubacteriales</taxon>
        <taxon>Eubacteriaceae</taxon>
        <taxon>Eubacterium</taxon>
    </lineage>
</organism>
<dbReference type="InterPro" id="IPR003661">
    <property type="entry name" value="HisK_dim/P_dom"/>
</dbReference>
<feature type="transmembrane region" description="Helical" evidence="9">
    <location>
        <begin position="12"/>
        <end position="36"/>
    </location>
</feature>
<keyword evidence="4" id="KW-0597">Phosphoprotein</keyword>
<evidence type="ECO:0000256" key="6">
    <source>
        <dbReference type="ARBA" id="ARBA00022777"/>
    </source>
</evidence>
<dbReference type="EC" id="2.7.13.3" evidence="3"/>
<dbReference type="KEGG" id="emt:CPZ25_001675"/>
<dbReference type="SUPFAM" id="SSF47384">
    <property type="entry name" value="Homodimeric domain of signal transducing histidine kinase"/>
    <property type="match status" value="1"/>
</dbReference>
<dbReference type="PANTHER" id="PTHR45453">
    <property type="entry name" value="PHOSPHATE REGULON SENSOR PROTEIN PHOR"/>
    <property type="match status" value="1"/>
</dbReference>
<gene>
    <name evidence="11" type="ORF">CPZ25_001675</name>
</gene>
<evidence type="ECO:0000256" key="9">
    <source>
        <dbReference type="SAM" id="Phobius"/>
    </source>
</evidence>
<keyword evidence="8 9" id="KW-0472">Membrane</keyword>
<reference evidence="11 12" key="1">
    <citation type="submission" date="2018-05" db="EMBL/GenBank/DDBJ databases">
        <title>Genome comparison of Eubacterium sp.</title>
        <authorList>
            <person name="Feng Y."/>
            <person name="Sanchez-Andrea I."/>
            <person name="Stams A.J.M."/>
            <person name="De Vos W.M."/>
        </authorList>
    </citation>
    <scope>NUCLEOTIDE SEQUENCE [LARGE SCALE GENOMIC DNA]</scope>
    <source>
        <strain evidence="11 12">YI</strain>
    </source>
</reference>
<accession>A0A4P9C459</accession>
<dbReference type="CDD" id="cd00082">
    <property type="entry name" value="HisKA"/>
    <property type="match status" value="1"/>
</dbReference>
<dbReference type="SMART" id="SM00387">
    <property type="entry name" value="HATPase_c"/>
    <property type="match status" value="1"/>
</dbReference>
<evidence type="ECO:0000256" key="5">
    <source>
        <dbReference type="ARBA" id="ARBA00022679"/>
    </source>
</evidence>
<dbReference type="PANTHER" id="PTHR45453:SF1">
    <property type="entry name" value="PHOSPHATE REGULON SENSOR PROTEIN PHOR"/>
    <property type="match status" value="1"/>
</dbReference>
<dbReference type="AlphaFoldDB" id="A0A4P9C459"/>
<dbReference type="SMART" id="SM00388">
    <property type="entry name" value="HisKA"/>
    <property type="match status" value="1"/>
</dbReference>
<dbReference type="InterPro" id="IPR004358">
    <property type="entry name" value="Sig_transdc_His_kin-like_C"/>
</dbReference>
<sequence length="418" mass="47287">MFKEIKRQITLFNTLILIAFLFLFILLLGFLVQWSLGLTGEVYLMDTAKGIINNSSESEKGDGIFNNNSMHDKMGYEYIEWDENNQTVSMKVEDNDLIMHGYELAMDQSFNNDFKVFNLNGADYRVYVTRFSRGDESHTLEVFQQITTERSMITYVISFLLFIGSGGILLLIPISYFLAGKSLQPIKETFENQKKFIADASHELRTPLTVIQTNVEVLKLKEDEVLKDNIRWLNNISLESETMAHLVSELLLIAQADNKKVIMKKEVFDLSALCAEIIDLMFDVARENEIALKGSIAEGIDYKGDEERIKQAIRILVDNAIKYTPGEGTVTLSLTMTKRNVCIAVKDTGVGLTEEAKKKIFSRFYRVDDARNREKGGVGLGLSIADMIVKQHNGKIKIDSVPDQGSTFTIVLPKTILK</sequence>
<dbReference type="PRINTS" id="PR00344">
    <property type="entry name" value="BCTRLSENSOR"/>
</dbReference>
<dbReference type="GO" id="GO:0016036">
    <property type="term" value="P:cellular response to phosphate starvation"/>
    <property type="evidence" value="ECO:0007669"/>
    <property type="project" value="TreeGrafter"/>
</dbReference>
<keyword evidence="6 11" id="KW-0418">Kinase</keyword>
<dbReference type="RefSeq" id="WP_074616060.1">
    <property type="nucleotide sequence ID" value="NZ_CABJDW020000009.1"/>
</dbReference>
<dbReference type="InterPro" id="IPR036890">
    <property type="entry name" value="HATPase_C_sf"/>
</dbReference>
<evidence type="ECO:0000313" key="12">
    <source>
        <dbReference type="Proteomes" id="UP000218387"/>
    </source>
</evidence>
<evidence type="ECO:0000256" key="7">
    <source>
        <dbReference type="ARBA" id="ARBA00023012"/>
    </source>
</evidence>
<dbReference type="Gene3D" id="1.10.287.130">
    <property type="match status" value="1"/>
</dbReference>
<dbReference type="EMBL" id="CP029487">
    <property type="protein sequence ID" value="QCT70070.1"/>
    <property type="molecule type" value="Genomic_DNA"/>
</dbReference>
<dbReference type="Pfam" id="PF00512">
    <property type="entry name" value="HisKA"/>
    <property type="match status" value="1"/>
</dbReference>
<dbReference type="FunFam" id="1.10.287.130:FF:000001">
    <property type="entry name" value="Two-component sensor histidine kinase"/>
    <property type="match status" value="1"/>
</dbReference>
<evidence type="ECO:0000256" key="4">
    <source>
        <dbReference type="ARBA" id="ARBA00022553"/>
    </source>
</evidence>
<evidence type="ECO:0000256" key="1">
    <source>
        <dbReference type="ARBA" id="ARBA00000085"/>
    </source>
</evidence>
<dbReference type="GO" id="GO:0000155">
    <property type="term" value="F:phosphorelay sensor kinase activity"/>
    <property type="evidence" value="ECO:0007669"/>
    <property type="project" value="InterPro"/>
</dbReference>
<evidence type="ECO:0000256" key="2">
    <source>
        <dbReference type="ARBA" id="ARBA00004370"/>
    </source>
</evidence>
<evidence type="ECO:0000256" key="8">
    <source>
        <dbReference type="ARBA" id="ARBA00023136"/>
    </source>
</evidence>
<dbReference type="InterPro" id="IPR003594">
    <property type="entry name" value="HATPase_dom"/>
</dbReference>
<keyword evidence="9" id="KW-0812">Transmembrane</keyword>
<dbReference type="PROSITE" id="PS50109">
    <property type="entry name" value="HIS_KIN"/>
    <property type="match status" value="1"/>
</dbReference>